<organism evidence="1 2">
    <name type="scientific">Haloterrigena salifodinae</name>
    <dbReference type="NCBI Taxonomy" id="2675099"/>
    <lineage>
        <taxon>Archaea</taxon>
        <taxon>Methanobacteriati</taxon>
        <taxon>Methanobacteriota</taxon>
        <taxon>Stenosarchaea group</taxon>
        <taxon>Halobacteria</taxon>
        <taxon>Halobacteriales</taxon>
        <taxon>Natrialbaceae</taxon>
        <taxon>Haloterrigena</taxon>
    </lineage>
</organism>
<protein>
    <submittedName>
        <fullName evidence="1">Uncharacterized protein</fullName>
    </submittedName>
</protein>
<dbReference type="EMBL" id="CP069188">
    <property type="protein sequence ID" value="QRV14240.1"/>
    <property type="molecule type" value="Genomic_DNA"/>
</dbReference>
<sequence>MAARSPQASDVEEWPEDRIQQRLEELLDRAAQADEGAMDVLEKFIDGGL</sequence>
<evidence type="ECO:0000313" key="2">
    <source>
        <dbReference type="Proteomes" id="UP000637819"/>
    </source>
</evidence>
<proteinExistence type="predicted"/>
<evidence type="ECO:0000313" key="1">
    <source>
        <dbReference type="EMBL" id="QRV14240.1"/>
    </source>
</evidence>
<keyword evidence="2" id="KW-1185">Reference proteome</keyword>
<dbReference type="Proteomes" id="UP000637819">
    <property type="component" value="Chromosome"/>
</dbReference>
<accession>A0A8T8DYI7</accession>
<name>A0A8T8DYI7_9EURY</name>
<dbReference type="RefSeq" id="WP_204747099.1">
    <property type="nucleotide sequence ID" value="NZ_CP069188.1"/>
</dbReference>
<dbReference type="GeneID" id="62876457"/>
<reference evidence="1 2" key="1">
    <citation type="submission" date="2021-01" db="EMBL/GenBank/DDBJ databases">
        <title>Genome Sequence and Methylation Pattern of Haloterrigena salifodinae BOL5-1, An Extremely Halophilic Archaeon from a Bolivian Salt Mine.</title>
        <authorList>
            <person name="DasSarma P."/>
            <person name="Anton B.P."/>
            <person name="DasSarma S.L."/>
            <person name="von Ehrenheim H.A.L."/>
            <person name="Martinez F.L."/>
            <person name="Guzman D."/>
            <person name="Roberts R.J."/>
            <person name="DasSarma S."/>
        </authorList>
    </citation>
    <scope>NUCLEOTIDE SEQUENCE [LARGE SCALE GENOMIC DNA]</scope>
    <source>
        <strain evidence="1 2">BOL5-1</strain>
    </source>
</reference>
<dbReference type="AlphaFoldDB" id="A0A8T8DYI7"/>
<gene>
    <name evidence="1" type="ORF">JMJ58_14995</name>
</gene>
<dbReference type="KEGG" id="hsal:JMJ58_14995"/>